<dbReference type="AlphaFoldDB" id="A0A8H5GHD2"/>
<feature type="transmembrane region" description="Helical" evidence="2">
    <location>
        <begin position="196"/>
        <end position="216"/>
    </location>
</feature>
<protein>
    <recommendedName>
        <fullName evidence="3">DUF6534 domain-containing protein</fullName>
    </recommendedName>
</protein>
<comment type="caution">
    <text evidence="4">The sequence shown here is derived from an EMBL/GenBank/DDBJ whole genome shotgun (WGS) entry which is preliminary data.</text>
</comment>
<reference evidence="4 5" key="1">
    <citation type="journal article" date="2020" name="ISME J.">
        <title>Uncovering the hidden diversity of litter-decomposition mechanisms in mushroom-forming fungi.</title>
        <authorList>
            <person name="Floudas D."/>
            <person name="Bentzer J."/>
            <person name="Ahren D."/>
            <person name="Johansson T."/>
            <person name="Persson P."/>
            <person name="Tunlid A."/>
        </authorList>
    </citation>
    <scope>NUCLEOTIDE SEQUENCE [LARGE SCALE GENOMIC DNA]</scope>
    <source>
        <strain evidence="4 5">CBS 291.85</strain>
    </source>
</reference>
<keyword evidence="2" id="KW-0472">Membrane</keyword>
<organism evidence="4 5">
    <name type="scientific">Tetrapyrgos nigripes</name>
    <dbReference type="NCBI Taxonomy" id="182062"/>
    <lineage>
        <taxon>Eukaryota</taxon>
        <taxon>Fungi</taxon>
        <taxon>Dikarya</taxon>
        <taxon>Basidiomycota</taxon>
        <taxon>Agaricomycotina</taxon>
        <taxon>Agaricomycetes</taxon>
        <taxon>Agaricomycetidae</taxon>
        <taxon>Agaricales</taxon>
        <taxon>Marasmiineae</taxon>
        <taxon>Marasmiaceae</taxon>
        <taxon>Tetrapyrgos</taxon>
    </lineage>
</organism>
<evidence type="ECO:0000313" key="4">
    <source>
        <dbReference type="EMBL" id="KAF5364785.1"/>
    </source>
</evidence>
<feature type="domain" description="DUF6534" evidence="3">
    <location>
        <begin position="202"/>
        <end position="287"/>
    </location>
</feature>
<dbReference type="Proteomes" id="UP000559256">
    <property type="component" value="Unassembled WGS sequence"/>
</dbReference>
<feature type="region of interest" description="Disordered" evidence="1">
    <location>
        <begin position="331"/>
        <end position="363"/>
    </location>
</feature>
<evidence type="ECO:0000259" key="3">
    <source>
        <dbReference type="Pfam" id="PF20152"/>
    </source>
</evidence>
<evidence type="ECO:0000256" key="2">
    <source>
        <dbReference type="SAM" id="Phobius"/>
    </source>
</evidence>
<feature type="transmembrane region" description="Helical" evidence="2">
    <location>
        <begin position="237"/>
        <end position="256"/>
    </location>
</feature>
<dbReference type="EMBL" id="JAACJM010000031">
    <property type="protein sequence ID" value="KAF5364785.1"/>
    <property type="molecule type" value="Genomic_DNA"/>
</dbReference>
<dbReference type="OrthoDB" id="2562493at2759"/>
<feature type="transmembrane region" description="Helical" evidence="2">
    <location>
        <begin position="47"/>
        <end position="69"/>
    </location>
</feature>
<keyword evidence="2" id="KW-0812">Transmembrane</keyword>
<evidence type="ECO:0000256" key="1">
    <source>
        <dbReference type="SAM" id="MobiDB-lite"/>
    </source>
</evidence>
<dbReference type="InterPro" id="IPR045339">
    <property type="entry name" value="DUF6534"/>
</dbReference>
<gene>
    <name evidence="4" type="ORF">D9758_009279</name>
</gene>
<feature type="transmembrane region" description="Helical" evidence="2">
    <location>
        <begin position="155"/>
        <end position="176"/>
    </location>
</feature>
<name>A0A8H5GHD2_9AGAR</name>
<proteinExistence type="predicted"/>
<evidence type="ECO:0000313" key="5">
    <source>
        <dbReference type="Proteomes" id="UP000559256"/>
    </source>
</evidence>
<keyword evidence="5" id="KW-1185">Reference proteome</keyword>
<keyword evidence="2" id="KW-1133">Transmembrane helix</keyword>
<accession>A0A8H5GHD2</accession>
<sequence>MGLFDDTLGCMLLATAVNMWLFGLSSYQYGVYARSRYDDRLPLRATVLSLFILDMGMTAIGMYSTYMYLVSNFSNLNALNSRSTSHLDQQLRADIECTRRAVGASSSYSFHYCCFNIDPLLLFLEASMLNCGRINYAVLTINNIDRIFRLTRSPYILCGLLLIQTAAFALGLVTGIRSVRVGTFENYPSVRGILTAWLSLQTAVDVVVSVLLVWIFRISRTAFAPTNAVLNRLVRGALQTGIFSSLLSIGYLVAFVTQPDKLVWQVFAYASVRIYSITLMDTLVCRSELKEKLNGASGGSGGNGNGGHREAYQLQPSASQGIIRIHTQIQQETDVEPSSLDRKYAPEDEAGNIYPSRNGAMAV</sequence>
<dbReference type="Pfam" id="PF20152">
    <property type="entry name" value="DUF6534"/>
    <property type="match status" value="1"/>
</dbReference>
<feature type="transmembrane region" description="Helical" evidence="2">
    <location>
        <begin position="7"/>
        <end position="27"/>
    </location>
</feature>
<dbReference type="PANTHER" id="PTHR40465">
    <property type="entry name" value="CHROMOSOME 1, WHOLE GENOME SHOTGUN SEQUENCE"/>
    <property type="match status" value="1"/>
</dbReference>
<dbReference type="PANTHER" id="PTHR40465:SF1">
    <property type="entry name" value="DUF6534 DOMAIN-CONTAINING PROTEIN"/>
    <property type="match status" value="1"/>
</dbReference>